<feature type="region of interest" description="Disordered" evidence="1">
    <location>
        <begin position="1"/>
        <end position="21"/>
    </location>
</feature>
<proteinExistence type="predicted"/>
<organism evidence="3 4">
    <name type="scientific">Streptococcus infantarius subsp. infantarius ATCC BAA-102</name>
    <dbReference type="NCBI Taxonomy" id="471872"/>
    <lineage>
        <taxon>Bacteria</taxon>
        <taxon>Bacillati</taxon>
        <taxon>Bacillota</taxon>
        <taxon>Bacilli</taxon>
        <taxon>Lactobacillales</taxon>
        <taxon>Streptococcaceae</taxon>
        <taxon>Streptococcus</taxon>
    </lineage>
</organism>
<reference evidence="3" key="2">
    <citation type="submission" date="2013-09" db="EMBL/GenBank/DDBJ databases">
        <title>Draft genome sequence of Streptococcus infantarius subsp. infantarius ATCC BAA-102.</title>
        <authorList>
            <person name="Sudarsanam P."/>
            <person name="Ley R."/>
            <person name="Guruge J."/>
            <person name="Turnbaugh P.J."/>
            <person name="Mahowald M."/>
            <person name="Liep D."/>
            <person name="Gordon J."/>
        </authorList>
    </citation>
    <scope>NUCLEOTIDE SEQUENCE</scope>
    <source>
        <strain evidence="3">ATCC BAA-102</strain>
    </source>
</reference>
<dbReference type="Proteomes" id="UP000005602">
    <property type="component" value="Unassembled WGS sequence"/>
</dbReference>
<protein>
    <submittedName>
        <fullName evidence="3">Uncharacterized protein</fullName>
    </submittedName>
</protein>
<sequence length="61" mass="7071">EQSRAEQSRAEQSRAEQSRAEPKKAFFGVQLFILKVTFSCIYIIVIRKSDFLCLLNSNDFI</sequence>
<accession>A0ABM9XEF2</accession>
<evidence type="ECO:0000256" key="2">
    <source>
        <dbReference type="SAM" id="Phobius"/>
    </source>
</evidence>
<evidence type="ECO:0000313" key="4">
    <source>
        <dbReference type="Proteomes" id="UP000005602"/>
    </source>
</evidence>
<dbReference type="EMBL" id="ABJK02000019">
    <property type="protein sequence ID" value="EDT47611.1"/>
    <property type="molecule type" value="Genomic_DNA"/>
</dbReference>
<feature type="transmembrane region" description="Helical" evidence="2">
    <location>
        <begin position="25"/>
        <end position="45"/>
    </location>
</feature>
<keyword evidence="2" id="KW-1133">Transmembrane helix</keyword>
<feature type="non-terminal residue" evidence="3">
    <location>
        <position position="1"/>
    </location>
</feature>
<evidence type="ECO:0000313" key="3">
    <source>
        <dbReference type="EMBL" id="EDT47611.1"/>
    </source>
</evidence>
<name>A0ABM9XEF2_9STRE</name>
<comment type="caution">
    <text evidence="3">The sequence shown here is derived from an EMBL/GenBank/DDBJ whole genome shotgun (WGS) entry which is preliminary data.</text>
</comment>
<evidence type="ECO:0000256" key="1">
    <source>
        <dbReference type="SAM" id="MobiDB-lite"/>
    </source>
</evidence>
<keyword evidence="4" id="KW-1185">Reference proteome</keyword>
<dbReference type="RefSeq" id="WP_006531847.1">
    <property type="nucleotide sequence ID" value="NZ_DS572691.1"/>
</dbReference>
<keyword evidence="2" id="KW-0472">Membrane</keyword>
<gene>
    <name evidence="3" type="ORF">STRINF_00974</name>
</gene>
<keyword evidence="2" id="KW-0812">Transmembrane</keyword>
<reference evidence="3" key="1">
    <citation type="submission" date="2008-03" db="EMBL/GenBank/DDBJ databases">
        <authorList>
            <person name="Fulton L."/>
            <person name="Clifton S."/>
            <person name="Fulton B."/>
            <person name="Xu J."/>
            <person name="Minx P."/>
            <person name="Pepin K.H."/>
            <person name="Johnson M."/>
            <person name="Thiruvilangam P."/>
            <person name="Bhonagiri V."/>
            <person name="Nash W.E."/>
            <person name="Mardis E.R."/>
            <person name="Wilson R.K."/>
        </authorList>
    </citation>
    <scope>NUCLEOTIDE SEQUENCE [LARGE SCALE GENOMIC DNA]</scope>
    <source>
        <strain evidence="3">ATCC BAA-102</strain>
    </source>
</reference>